<dbReference type="EMBL" id="CBXF010000094">
    <property type="protein sequence ID" value="CDL83710.1"/>
    <property type="molecule type" value="Genomic_DNA"/>
</dbReference>
<evidence type="ECO:0000313" key="1">
    <source>
        <dbReference type="EMBL" id="CDL83710.1"/>
    </source>
</evidence>
<name>W1J2M3_9GAMM</name>
<gene>
    <name evidence="1" type="ORF">XSR1_350047</name>
</gene>
<keyword evidence="2" id="KW-1185">Reference proteome</keyword>
<dbReference type="RefSeq" id="WP_038239245.1">
    <property type="nucleotide sequence ID" value="NZ_CAWLWS010000094.1"/>
</dbReference>
<dbReference type="AlphaFoldDB" id="W1J2M3"/>
<dbReference type="Proteomes" id="UP000019202">
    <property type="component" value="Unassembled WGS sequence"/>
</dbReference>
<comment type="caution">
    <text evidence="1">The sequence shown here is derived from an EMBL/GenBank/DDBJ whole genome shotgun (WGS) entry which is preliminary data.</text>
</comment>
<protein>
    <submittedName>
        <fullName evidence="1">Uncharacterized protein</fullName>
    </submittedName>
</protein>
<reference evidence="1" key="1">
    <citation type="submission" date="2013-11" db="EMBL/GenBank/DDBJ databases">
        <title>Draft genome sequence and annotation of the entomopathogenic bacteria, Xenorhabdus cabanillasi strain JM26 and Xenorhabdus szentirmai strain DSM 16338.</title>
        <authorList>
            <person name="Gualtieri M."/>
            <person name="Ogier J.C."/>
            <person name="Pages S."/>
            <person name="Givaudan A."/>
            <person name="Gaudriault S."/>
        </authorList>
    </citation>
    <scope>NUCLEOTIDE SEQUENCE [LARGE SCALE GENOMIC DNA]</scope>
    <source>
        <strain evidence="1">DSM 16338</strain>
    </source>
</reference>
<dbReference type="OrthoDB" id="9947420at2"/>
<sequence length="163" mass="18741">MQTEKIPPTEKLYQNYNVTFLNNTGAPLRIWRKGSQCMHGTGETKIYIDIDKEASTSLQDSNDYASISNNCGGYDKYVTWEVDNYLYPPNGRPLGICTIQLRTHRSWFKWYTDVFVKEDLGRCNLNVLATCDKQNCMNIDDIPSNTSDTPSDIVITFGFYKHK</sequence>
<evidence type="ECO:0000313" key="2">
    <source>
        <dbReference type="Proteomes" id="UP000019202"/>
    </source>
</evidence>
<proteinExistence type="predicted"/>
<accession>W1J2M3</accession>
<organism evidence="1 2">
    <name type="scientific">Xenorhabdus szentirmaii DSM 16338</name>
    <dbReference type="NCBI Taxonomy" id="1427518"/>
    <lineage>
        <taxon>Bacteria</taxon>
        <taxon>Pseudomonadati</taxon>
        <taxon>Pseudomonadota</taxon>
        <taxon>Gammaproteobacteria</taxon>
        <taxon>Enterobacterales</taxon>
        <taxon>Morganellaceae</taxon>
        <taxon>Xenorhabdus</taxon>
    </lineage>
</organism>